<dbReference type="SUPFAM" id="SSF53092">
    <property type="entry name" value="Creatinase/prolidase N-terminal domain"/>
    <property type="match status" value="1"/>
</dbReference>
<dbReference type="Gene3D" id="3.40.350.10">
    <property type="entry name" value="Creatinase/prolidase N-terminal domain"/>
    <property type="match status" value="1"/>
</dbReference>
<dbReference type="InterPro" id="IPR036005">
    <property type="entry name" value="Creatinase/aminopeptidase-like"/>
</dbReference>
<dbReference type="InterPro" id="IPR000587">
    <property type="entry name" value="Creatinase_N"/>
</dbReference>
<comment type="caution">
    <text evidence="3">The sequence shown here is derived from an EMBL/GenBank/DDBJ whole genome shotgun (WGS) entry which is preliminary data.</text>
</comment>
<protein>
    <submittedName>
        <fullName evidence="3">Dipeptidase</fullName>
    </submittedName>
</protein>
<proteinExistence type="predicted"/>
<organism evidence="3 4">
    <name type="scientific">Acrocarpospora pleiomorpha</name>
    <dbReference type="NCBI Taxonomy" id="90975"/>
    <lineage>
        <taxon>Bacteria</taxon>
        <taxon>Bacillati</taxon>
        <taxon>Actinomycetota</taxon>
        <taxon>Actinomycetes</taxon>
        <taxon>Streptosporangiales</taxon>
        <taxon>Streptosporangiaceae</taxon>
        <taxon>Acrocarpospora</taxon>
    </lineage>
</organism>
<dbReference type="Pfam" id="PF01321">
    <property type="entry name" value="Creatinase_N"/>
    <property type="match status" value="1"/>
</dbReference>
<dbReference type="RefSeq" id="WP_155350151.1">
    <property type="nucleotide sequence ID" value="NZ_BAAAHM010000001.1"/>
</dbReference>
<sequence>MTVPMDHAGRRARFSEALTAAGIDLAFCPPSGDLEYLTGFPRRMASFGNNEYANQWVAGALFRPGAEPVYVIPQGYAAFNLPGGIDGEVVAVANTDDAATVFAGLLRKHGPPRTVAVSARTFGATAVRILETLPEVRLADLDTVLNPLRRVKSAEELHALERASLICDTVMAEITPRVAVGVTELEIAAEIDYLMREHGGRTSSFDTGVFAMGPRDGRDASARVSANALVPGLGVSFDFGTVVDGYCSDFGRTVHLGEPGEEYSRVYDVVIAAQAAGMAAALPGATAADVHRATRQVIVDAGYGDWFRHRTGHCIGLDTHERPFISEEDHTVLEEGMTFTIEPSIFWPGHVGARVEDLFVCTPTGAHSLNRYHREMVVV</sequence>
<gene>
    <name evidence="3" type="ORF">Aple_082730</name>
</gene>
<dbReference type="Gene3D" id="3.90.230.10">
    <property type="entry name" value="Creatinase/methionine aminopeptidase superfamily"/>
    <property type="match status" value="1"/>
</dbReference>
<evidence type="ECO:0000313" key="3">
    <source>
        <dbReference type="EMBL" id="GES25374.1"/>
    </source>
</evidence>
<dbReference type="Proteomes" id="UP000377595">
    <property type="component" value="Unassembled WGS sequence"/>
</dbReference>
<evidence type="ECO:0000259" key="1">
    <source>
        <dbReference type="Pfam" id="PF00557"/>
    </source>
</evidence>
<keyword evidence="4" id="KW-1185">Reference proteome</keyword>
<dbReference type="AlphaFoldDB" id="A0A5M3XW15"/>
<dbReference type="InterPro" id="IPR050659">
    <property type="entry name" value="Peptidase_M24B"/>
</dbReference>
<evidence type="ECO:0000313" key="4">
    <source>
        <dbReference type="Proteomes" id="UP000377595"/>
    </source>
</evidence>
<dbReference type="OrthoDB" id="9806388at2"/>
<dbReference type="InterPro" id="IPR000994">
    <property type="entry name" value="Pept_M24"/>
</dbReference>
<dbReference type="PANTHER" id="PTHR46112:SF3">
    <property type="entry name" value="AMINOPEPTIDASE YPDF"/>
    <property type="match status" value="1"/>
</dbReference>
<dbReference type="EMBL" id="BLAF01000066">
    <property type="protein sequence ID" value="GES25374.1"/>
    <property type="molecule type" value="Genomic_DNA"/>
</dbReference>
<dbReference type="PANTHER" id="PTHR46112">
    <property type="entry name" value="AMINOPEPTIDASE"/>
    <property type="match status" value="1"/>
</dbReference>
<dbReference type="SUPFAM" id="SSF55920">
    <property type="entry name" value="Creatinase/aminopeptidase"/>
    <property type="match status" value="1"/>
</dbReference>
<dbReference type="Pfam" id="PF00557">
    <property type="entry name" value="Peptidase_M24"/>
    <property type="match status" value="1"/>
</dbReference>
<evidence type="ECO:0000259" key="2">
    <source>
        <dbReference type="Pfam" id="PF01321"/>
    </source>
</evidence>
<dbReference type="InterPro" id="IPR029149">
    <property type="entry name" value="Creatin/AminoP/Spt16_N"/>
</dbReference>
<accession>A0A5M3XW15</accession>
<reference evidence="3 4" key="1">
    <citation type="submission" date="2019-10" db="EMBL/GenBank/DDBJ databases">
        <title>Whole genome shotgun sequence of Acrocarpospora pleiomorpha NBRC 16267.</title>
        <authorList>
            <person name="Ichikawa N."/>
            <person name="Kimura A."/>
            <person name="Kitahashi Y."/>
            <person name="Komaki H."/>
            <person name="Oguchi A."/>
        </authorList>
    </citation>
    <scope>NUCLEOTIDE SEQUENCE [LARGE SCALE GENOMIC DNA]</scope>
    <source>
        <strain evidence="3 4">NBRC 16267</strain>
    </source>
</reference>
<feature type="domain" description="Peptidase M24" evidence="1">
    <location>
        <begin position="160"/>
        <end position="362"/>
    </location>
</feature>
<feature type="domain" description="Creatinase N-terminal" evidence="2">
    <location>
        <begin position="10"/>
        <end position="151"/>
    </location>
</feature>
<name>A0A5M3XW15_9ACTN</name>